<keyword evidence="2" id="KW-1185">Reference proteome</keyword>
<accession>A0A5J9UCQ1</accession>
<proteinExistence type="predicted"/>
<protein>
    <submittedName>
        <fullName evidence="1">Uncharacterized protein</fullName>
    </submittedName>
</protein>
<evidence type="ECO:0000313" key="2">
    <source>
        <dbReference type="Proteomes" id="UP000324897"/>
    </source>
</evidence>
<dbReference type="Gramene" id="TVU20908">
    <property type="protein sequence ID" value="TVU20908"/>
    <property type="gene ID" value="EJB05_30510"/>
</dbReference>
<feature type="non-terminal residue" evidence="1">
    <location>
        <position position="1"/>
    </location>
</feature>
<gene>
    <name evidence="1" type="ORF">EJB05_30510</name>
</gene>
<dbReference type="EMBL" id="RWGY01000026">
    <property type="protein sequence ID" value="TVU20908.1"/>
    <property type="molecule type" value="Genomic_DNA"/>
</dbReference>
<dbReference type="AlphaFoldDB" id="A0A5J9UCQ1"/>
<dbReference type="Proteomes" id="UP000324897">
    <property type="component" value="Unassembled WGS sequence"/>
</dbReference>
<organism evidence="1 2">
    <name type="scientific">Eragrostis curvula</name>
    <name type="common">weeping love grass</name>
    <dbReference type="NCBI Taxonomy" id="38414"/>
    <lineage>
        <taxon>Eukaryota</taxon>
        <taxon>Viridiplantae</taxon>
        <taxon>Streptophyta</taxon>
        <taxon>Embryophyta</taxon>
        <taxon>Tracheophyta</taxon>
        <taxon>Spermatophyta</taxon>
        <taxon>Magnoliopsida</taxon>
        <taxon>Liliopsida</taxon>
        <taxon>Poales</taxon>
        <taxon>Poaceae</taxon>
        <taxon>PACMAD clade</taxon>
        <taxon>Chloridoideae</taxon>
        <taxon>Eragrostideae</taxon>
        <taxon>Eragrostidinae</taxon>
        <taxon>Eragrostis</taxon>
    </lineage>
</organism>
<reference evidence="1 2" key="1">
    <citation type="journal article" date="2019" name="Sci. Rep.">
        <title>A high-quality genome of Eragrostis curvula grass provides insights into Poaceae evolution and supports new strategies to enhance forage quality.</title>
        <authorList>
            <person name="Carballo J."/>
            <person name="Santos B.A.C.M."/>
            <person name="Zappacosta D."/>
            <person name="Garbus I."/>
            <person name="Selva J.P."/>
            <person name="Gallo C.A."/>
            <person name="Diaz A."/>
            <person name="Albertini E."/>
            <person name="Caccamo M."/>
            <person name="Echenique V."/>
        </authorList>
    </citation>
    <scope>NUCLEOTIDE SEQUENCE [LARGE SCALE GENOMIC DNA]</scope>
    <source>
        <strain evidence="2">cv. Victoria</strain>
        <tissue evidence="1">Leaf</tissue>
    </source>
</reference>
<sequence length="122" mass="13910">MDHLMVGCAYSRETWFRILRPLGLQRLSPAHDDTFVEWWLRSQKRVAKNGRGAFDSMTILVAWKLWKERNNWVFDVRVSHPPALAKAMANILTDRLAAATILLVFVGTPSSAVAGCYKYDLC</sequence>
<evidence type="ECO:0000313" key="1">
    <source>
        <dbReference type="EMBL" id="TVU20908.1"/>
    </source>
</evidence>
<comment type="caution">
    <text evidence="1">The sequence shown here is derived from an EMBL/GenBank/DDBJ whole genome shotgun (WGS) entry which is preliminary data.</text>
</comment>
<dbReference type="OrthoDB" id="686619at2759"/>
<name>A0A5J9UCQ1_9POAL</name>